<organism evidence="3 4">
    <name type="scientific">Frisingicoccus caecimuris</name>
    <dbReference type="NCBI Taxonomy" id="1796636"/>
    <lineage>
        <taxon>Bacteria</taxon>
        <taxon>Bacillati</taxon>
        <taxon>Bacillota</taxon>
        <taxon>Clostridia</taxon>
        <taxon>Lachnospirales</taxon>
        <taxon>Lachnospiraceae</taxon>
        <taxon>Frisingicoccus</taxon>
    </lineage>
</organism>
<proteinExistence type="predicted"/>
<dbReference type="EMBL" id="SLXA01000006">
    <property type="protein sequence ID" value="TCO84659.1"/>
    <property type="molecule type" value="Genomic_DNA"/>
</dbReference>
<evidence type="ECO:0000256" key="1">
    <source>
        <dbReference type="SAM" id="MobiDB-lite"/>
    </source>
</evidence>
<keyword evidence="4" id="KW-1185">Reference proteome</keyword>
<protein>
    <recommendedName>
        <fullName evidence="5">Peptidase C39-like protein</fullName>
    </recommendedName>
</protein>
<feature type="region of interest" description="Disordered" evidence="1">
    <location>
        <begin position="322"/>
        <end position="343"/>
    </location>
</feature>
<sequence>MKNKKKIAFIAGFYLVSFIVALLLTSHVLNYERIHPSRNQGDTSLIKLYVKNSGMRINEMDAYVQEMNASYLRLSVTPVSANKTITLQMSEPVTNARKISYALMDENNSQEIETGECPEIQRVEGQRQTEIAFTADLQEGREYCLNLTVEDDGRNTYYYYTRVVYGNNLQAFDKLQFVSDFHAAIFEKTSSSRIGEYLQYSSDAVSDDFRKVSISSDSETVTWGDLNPSVVGDVDMTIVNLDSQTGEIQLTYEIEARDDSGNDYNYMVKEFYEVSCTGSTASLIGYSRTMEEKLDEQSFAFNNNRMRLGIIDESKMDIQVYGKEEPEEEETQAGETGQETQAADTTEYNTYISFVADGGLWVYNTRDNILTQAFDFERRSQAGSRDSSYMNHGVKVLRTEENGDLYFAVYGYMYNGDNEGRFGIAVNRYNRVDGTYSEVLFIPYDKSFSMLSRGIQKMAFIDGNDMFYLCLEDTIYRFDIIMKKVDVVLEQAESEDCAISGDGRSIVISHRNGAGAVTEIEWRDLETGETQNILLKGQRMALIGMVGENLVYGEANSADEERLDVLYIVDSGLNVLKEYKVDGGYISGAQIEGNLLEIYRRDNSGTDLPVDYIVYNENNSQNISAYSVRDDVRKRETWLVTNEYGNTMPVVLFARGIESYRNTGMEFQTQGEEYTGYFVYTNDYMMKYPTFKEAYQEALSNDGKVLDNQGRLISRPSVRYEEKELGGQAITLAGEDQMAQQQAVLEWLFKYEKTGGEPTLASDDMFENLRANFPDFHMVDMTGIGLDDALTMISEGVPLIVKNSEGTWCVAEGYASGYISIADPKDGTVVSYEQASAVDGIASSGNVIYSYYK</sequence>
<dbReference type="SUPFAM" id="SSF63829">
    <property type="entry name" value="Calcium-dependent phosphotriesterase"/>
    <property type="match status" value="1"/>
</dbReference>
<dbReference type="AlphaFoldDB" id="A0A4R2LC88"/>
<gene>
    <name evidence="3" type="ORF">EV212_10686</name>
</gene>
<dbReference type="OrthoDB" id="1761263at2"/>
<keyword evidence="2" id="KW-0472">Membrane</keyword>
<evidence type="ECO:0000256" key="2">
    <source>
        <dbReference type="SAM" id="Phobius"/>
    </source>
</evidence>
<name>A0A4R2LC88_9FIRM</name>
<keyword evidence="2" id="KW-1133">Transmembrane helix</keyword>
<reference evidence="3 4" key="1">
    <citation type="submission" date="2019-03" db="EMBL/GenBank/DDBJ databases">
        <title>Genomic Encyclopedia of Type Strains, Phase IV (KMG-IV): sequencing the most valuable type-strain genomes for metagenomic binning, comparative biology and taxonomic classification.</title>
        <authorList>
            <person name="Goeker M."/>
        </authorList>
    </citation>
    <scope>NUCLEOTIDE SEQUENCE [LARGE SCALE GENOMIC DNA]</scope>
    <source>
        <strain evidence="3 4">DSM 28559</strain>
    </source>
</reference>
<feature type="transmembrane region" description="Helical" evidence="2">
    <location>
        <begin position="7"/>
        <end position="29"/>
    </location>
</feature>
<keyword evidence="2" id="KW-0812">Transmembrane</keyword>
<dbReference type="Proteomes" id="UP000295711">
    <property type="component" value="Unassembled WGS sequence"/>
</dbReference>
<accession>A0A4R2LC88</accession>
<evidence type="ECO:0000313" key="4">
    <source>
        <dbReference type="Proteomes" id="UP000295711"/>
    </source>
</evidence>
<evidence type="ECO:0000313" key="3">
    <source>
        <dbReference type="EMBL" id="TCO84659.1"/>
    </source>
</evidence>
<dbReference type="RefSeq" id="WP_132091357.1">
    <property type="nucleotide sequence ID" value="NZ_JANKAQ010000008.1"/>
</dbReference>
<comment type="caution">
    <text evidence="3">The sequence shown here is derived from an EMBL/GenBank/DDBJ whole genome shotgun (WGS) entry which is preliminary data.</text>
</comment>
<evidence type="ECO:0008006" key="5">
    <source>
        <dbReference type="Google" id="ProtNLM"/>
    </source>
</evidence>
<feature type="compositionally biased region" description="Low complexity" evidence="1">
    <location>
        <begin position="333"/>
        <end position="343"/>
    </location>
</feature>